<keyword evidence="3" id="KW-1185">Reference proteome</keyword>
<dbReference type="Proteomes" id="UP000094385">
    <property type="component" value="Unassembled WGS sequence"/>
</dbReference>
<gene>
    <name evidence="2" type="ORF">LIPSTDRAFT_73628</name>
</gene>
<proteinExistence type="predicted"/>
<sequence>MYGRVHVFDGAIAEYLALMPLQLSRYGIHAMPTVDLNPSDSAVLCAPPNTSRPPGRPHKRRHTTNEFVPRKTNI</sequence>
<evidence type="ECO:0000256" key="1">
    <source>
        <dbReference type="SAM" id="MobiDB-lite"/>
    </source>
</evidence>
<organism evidence="2 3">
    <name type="scientific">Lipomyces starkeyi NRRL Y-11557</name>
    <dbReference type="NCBI Taxonomy" id="675824"/>
    <lineage>
        <taxon>Eukaryota</taxon>
        <taxon>Fungi</taxon>
        <taxon>Dikarya</taxon>
        <taxon>Ascomycota</taxon>
        <taxon>Saccharomycotina</taxon>
        <taxon>Lipomycetes</taxon>
        <taxon>Lipomycetales</taxon>
        <taxon>Lipomycetaceae</taxon>
        <taxon>Lipomyces</taxon>
    </lineage>
</organism>
<dbReference type="AlphaFoldDB" id="A0A1E3Q006"/>
<protein>
    <submittedName>
        <fullName evidence="2">Uncharacterized protein</fullName>
    </submittedName>
</protein>
<name>A0A1E3Q006_LIPST</name>
<dbReference type="EMBL" id="KV454298">
    <property type="protein sequence ID" value="ODQ71039.1"/>
    <property type="molecule type" value="Genomic_DNA"/>
</dbReference>
<feature type="region of interest" description="Disordered" evidence="1">
    <location>
        <begin position="48"/>
        <end position="74"/>
    </location>
</feature>
<evidence type="ECO:0000313" key="2">
    <source>
        <dbReference type="EMBL" id="ODQ71039.1"/>
    </source>
</evidence>
<reference evidence="2 3" key="1">
    <citation type="journal article" date="2016" name="Proc. Natl. Acad. Sci. U.S.A.">
        <title>Comparative genomics of biotechnologically important yeasts.</title>
        <authorList>
            <person name="Riley R."/>
            <person name="Haridas S."/>
            <person name="Wolfe K.H."/>
            <person name="Lopes M.R."/>
            <person name="Hittinger C.T."/>
            <person name="Goeker M."/>
            <person name="Salamov A.A."/>
            <person name="Wisecaver J.H."/>
            <person name="Long T.M."/>
            <person name="Calvey C.H."/>
            <person name="Aerts A.L."/>
            <person name="Barry K.W."/>
            <person name="Choi C."/>
            <person name="Clum A."/>
            <person name="Coughlan A.Y."/>
            <person name="Deshpande S."/>
            <person name="Douglass A.P."/>
            <person name="Hanson S.J."/>
            <person name="Klenk H.-P."/>
            <person name="LaButti K.M."/>
            <person name="Lapidus A."/>
            <person name="Lindquist E.A."/>
            <person name="Lipzen A.M."/>
            <person name="Meier-Kolthoff J.P."/>
            <person name="Ohm R.A."/>
            <person name="Otillar R.P."/>
            <person name="Pangilinan J.L."/>
            <person name="Peng Y."/>
            <person name="Rokas A."/>
            <person name="Rosa C.A."/>
            <person name="Scheuner C."/>
            <person name="Sibirny A.A."/>
            <person name="Slot J.C."/>
            <person name="Stielow J.B."/>
            <person name="Sun H."/>
            <person name="Kurtzman C.P."/>
            <person name="Blackwell M."/>
            <person name="Grigoriev I.V."/>
            <person name="Jeffries T.W."/>
        </authorList>
    </citation>
    <scope>NUCLEOTIDE SEQUENCE [LARGE SCALE GENOMIC DNA]</scope>
    <source>
        <strain evidence="2 3">NRRL Y-11557</strain>
    </source>
</reference>
<evidence type="ECO:0000313" key="3">
    <source>
        <dbReference type="Proteomes" id="UP000094385"/>
    </source>
</evidence>
<accession>A0A1E3Q006</accession>